<dbReference type="InterPro" id="IPR008166">
    <property type="entry name" value="Glyco_transf_92"/>
</dbReference>
<evidence type="ECO:0000256" key="6">
    <source>
        <dbReference type="ARBA" id="ARBA00023136"/>
    </source>
</evidence>
<dbReference type="EMBL" id="CP098023">
    <property type="protein sequence ID" value="WKD48793.1"/>
    <property type="molecule type" value="Genomic_DNA"/>
</dbReference>
<evidence type="ECO:0000313" key="7">
    <source>
        <dbReference type="EMBL" id="WKD48793.1"/>
    </source>
</evidence>
<dbReference type="PANTHER" id="PTHR21461:SF69">
    <property type="entry name" value="GLYCOSYLTRANSFERASE FAMILY 92 PROTEIN"/>
    <property type="match status" value="1"/>
</dbReference>
<evidence type="ECO:0000313" key="8">
    <source>
        <dbReference type="Proteomes" id="UP001321520"/>
    </source>
</evidence>
<keyword evidence="6" id="KW-0472">Membrane</keyword>
<dbReference type="RefSeq" id="WP_301414568.1">
    <property type="nucleotide sequence ID" value="NZ_CP098023.1"/>
</dbReference>
<keyword evidence="8" id="KW-1185">Reference proteome</keyword>
<keyword evidence="2" id="KW-0328">Glycosyltransferase</keyword>
<evidence type="ECO:0000256" key="5">
    <source>
        <dbReference type="ARBA" id="ARBA00022989"/>
    </source>
</evidence>
<dbReference type="Pfam" id="PF01697">
    <property type="entry name" value="Glyco_transf_92"/>
    <property type="match status" value="1"/>
</dbReference>
<keyword evidence="5" id="KW-1133">Transmembrane helix</keyword>
<dbReference type="Proteomes" id="UP001321520">
    <property type="component" value="Chromosome"/>
</dbReference>
<name>A0ABY9E703_9GAMM</name>
<comment type="subcellular location">
    <subcellularLocation>
        <location evidence="1">Membrane</location>
        <topology evidence="1">Single-pass membrane protein</topology>
    </subcellularLocation>
</comment>
<organism evidence="7 8">
    <name type="scientific">Microbulbifer spongiae</name>
    <dbReference type="NCBI Taxonomy" id="2944933"/>
    <lineage>
        <taxon>Bacteria</taxon>
        <taxon>Pseudomonadati</taxon>
        <taxon>Pseudomonadota</taxon>
        <taxon>Gammaproteobacteria</taxon>
        <taxon>Cellvibrionales</taxon>
        <taxon>Microbulbiferaceae</taxon>
        <taxon>Microbulbifer</taxon>
    </lineage>
</organism>
<proteinExistence type="predicted"/>
<keyword evidence="4" id="KW-0812">Transmembrane</keyword>
<evidence type="ECO:0000256" key="1">
    <source>
        <dbReference type="ARBA" id="ARBA00004167"/>
    </source>
</evidence>
<dbReference type="PANTHER" id="PTHR21461">
    <property type="entry name" value="GLYCOSYLTRANSFERASE FAMILY 92 PROTEIN"/>
    <property type="match status" value="1"/>
</dbReference>
<gene>
    <name evidence="7" type="ORF">M8T91_12875</name>
</gene>
<keyword evidence="3" id="KW-0808">Transferase</keyword>
<protein>
    <submittedName>
        <fullName evidence="7">Glycosyltransferase family 92 protein</fullName>
    </submittedName>
</protein>
<evidence type="ECO:0000256" key="4">
    <source>
        <dbReference type="ARBA" id="ARBA00022692"/>
    </source>
</evidence>
<reference evidence="7 8" key="1">
    <citation type="submission" date="2022-05" db="EMBL/GenBank/DDBJ databases">
        <title>Microbulbifer sp. nov., isolated from sponge.</title>
        <authorList>
            <person name="Gao L."/>
        </authorList>
    </citation>
    <scope>NUCLEOTIDE SEQUENCE [LARGE SCALE GENOMIC DNA]</scope>
    <source>
        <strain evidence="7 8">MI-G</strain>
    </source>
</reference>
<sequence>MKLGVAGIFKNEFDYILEWIAYHQLAGVDRFFIADNISNDGSSQLLEALDYLGVINRIYFPRIGDGGPQAPAYNHILHRYGSEVDLLGFIDADEFMVSTNNLSLKENLFDFASIEDAGALALNWRNFGSSRRKFKGEGLVIERFLRASQKNHIANRHIKTVLKPSMARRMNIHECILESGRYYSGNLEPTVFEKGTSFEPKTIEVLYDRIRINHYVVKSRQEHIMNKEWKGSGGGSARRQKGEAYFKDHDLNDELDDALACFAGDVKRRIENLRERLSTESPYLCFGKAHVNVMPKLVGGWAVSEFEGPLKIRLLINGEEYLVNVDHERPDVFRKGISNRRHCGFSFRPDRVLTSQDKIEAYIYGTSISAKVNYSLESAS</sequence>
<evidence type="ECO:0000256" key="3">
    <source>
        <dbReference type="ARBA" id="ARBA00022679"/>
    </source>
</evidence>
<accession>A0ABY9E703</accession>
<evidence type="ECO:0000256" key="2">
    <source>
        <dbReference type="ARBA" id="ARBA00022676"/>
    </source>
</evidence>